<keyword evidence="5 7" id="KW-1133">Transmembrane helix</keyword>
<feature type="transmembrane region" description="Helical" evidence="7">
    <location>
        <begin position="159"/>
        <end position="175"/>
    </location>
</feature>
<protein>
    <submittedName>
        <fullName evidence="8">Chromate transport protein</fullName>
    </submittedName>
</protein>
<feature type="transmembrane region" description="Helical" evidence="7">
    <location>
        <begin position="114"/>
        <end position="131"/>
    </location>
</feature>
<evidence type="ECO:0000256" key="5">
    <source>
        <dbReference type="ARBA" id="ARBA00022989"/>
    </source>
</evidence>
<comment type="caution">
    <text evidence="8">The sequence shown here is derived from an EMBL/GenBank/DDBJ whole genome shotgun (WGS) entry which is preliminary data.</text>
</comment>
<dbReference type="InterPro" id="IPR003370">
    <property type="entry name" value="Chromate_transpt"/>
</dbReference>
<reference evidence="8" key="1">
    <citation type="submission" date="2019-08" db="EMBL/GenBank/DDBJ databases">
        <authorList>
            <person name="Kucharzyk K."/>
            <person name="Murdoch R.W."/>
            <person name="Higgins S."/>
            <person name="Loffler F."/>
        </authorList>
    </citation>
    <scope>NUCLEOTIDE SEQUENCE</scope>
</reference>
<dbReference type="PANTHER" id="PTHR43663:SF2">
    <property type="entry name" value="CHROMATE TRANSPORT PROTEIN-RELATED"/>
    <property type="match status" value="1"/>
</dbReference>
<evidence type="ECO:0000313" key="8">
    <source>
        <dbReference type="EMBL" id="MPL96414.1"/>
    </source>
</evidence>
<keyword evidence="3" id="KW-1003">Cell membrane</keyword>
<dbReference type="PANTHER" id="PTHR43663">
    <property type="entry name" value="CHROMATE TRANSPORT PROTEIN-RELATED"/>
    <property type="match status" value="1"/>
</dbReference>
<evidence type="ECO:0000256" key="4">
    <source>
        <dbReference type="ARBA" id="ARBA00022692"/>
    </source>
</evidence>
<dbReference type="GO" id="GO:0015109">
    <property type="term" value="F:chromate transmembrane transporter activity"/>
    <property type="evidence" value="ECO:0007669"/>
    <property type="project" value="InterPro"/>
</dbReference>
<dbReference type="AlphaFoldDB" id="A0A644VY61"/>
<evidence type="ECO:0000256" key="2">
    <source>
        <dbReference type="ARBA" id="ARBA00005262"/>
    </source>
</evidence>
<evidence type="ECO:0000256" key="6">
    <source>
        <dbReference type="ARBA" id="ARBA00023136"/>
    </source>
</evidence>
<gene>
    <name evidence="8" type="primary">chrA_2</name>
    <name evidence="8" type="ORF">SDC9_42592</name>
</gene>
<organism evidence="8">
    <name type="scientific">bioreactor metagenome</name>
    <dbReference type="NCBI Taxonomy" id="1076179"/>
    <lineage>
        <taxon>unclassified sequences</taxon>
        <taxon>metagenomes</taxon>
        <taxon>ecological metagenomes</taxon>
    </lineage>
</organism>
<sequence>MNIYLQLFTTFSKIGAFTIGGGYVMIPLIQREVVDKKGWLEREEFLDMLAISQSAPGILAMNISIFIGQKLKGVKGSIVAATGIALPSFLIILAIAAFFAGFKENETVEKMFKGIRPVVVALIAVPVISIAKGLKLNIYTSFIPVASVLLIVFLNISPVWIILAGALLGIFYFYYRAKR</sequence>
<dbReference type="GO" id="GO:0005886">
    <property type="term" value="C:plasma membrane"/>
    <property type="evidence" value="ECO:0007669"/>
    <property type="project" value="UniProtKB-SubCell"/>
</dbReference>
<comment type="similarity">
    <text evidence="2">Belongs to the chromate ion transporter (CHR) (TC 2.A.51) family.</text>
</comment>
<dbReference type="InterPro" id="IPR052518">
    <property type="entry name" value="CHR_Transporter"/>
</dbReference>
<evidence type="ECO:0000256" key="1">
    <source>
        <dbReference type="ARBA" id="ARBA00004651"/>
    </source>
</evidence>
<keyword evidence="6 7" id="KW-0472">Membrane</keyword>
<accession>A0A644VY61</accession>
<evidence type="ECO:0000256" key="3">
    <source>
        <dbReference type="ARBA" id="ARBA00022475"/>
    </source>
</evidence>
<evidence type="ECO:0000256" key="7">
    <source>
        <dbReference type="SAM" id="Phobius"/>
    </source>
</evidence>
<dbReference type="Pfam" id="PF02417">
    <property type="entry name" value="Chromate_transp"/>
    <property type="match status" value="1"/>
</dbReference>
<name>A0A644VY61_9ZZZZ</name>
<feature type="transmembrane region" description="Helical" evidence="7">
    <location>
        <begin position="79"/>
        <end position="102"/>
    </location>
</feature>
<dbReference type="EMBL" id="VSSQ01000509">
    <property type="protein sequence ID" value="MPL96414.1"/>
    <property type="molecule type" value="Genomic_DNA"/>
</dbReference>
<feature type="transmembrane region" description="Helical" evidence="7">
    <location>
        <begin position="7"/>
        <end position="29"/>
    </location>
</feature>
<comment type="subcellular location">
    <subcellularLocation>
        <location evidence="1">Cell membrane</location>
        <topology evidence="1">Multi-pass membrane protein</topology>
    </subcellularLocation>
</comment>
<proteinExistence type="inferred from homology"/>
<keyword evidence="4 7" id="KW-0812">Transmembrane</keyword>